<dbReference type="Gene3D" id="1.10.150.260">
    <property type="entry name" value="YozE SAM-like"/>
    <property type="match status" value="1"/>
</dbReference>
<evidence type="ECO:0000259" key="2">
    <source>
        <dbReference type="Pfam" id="PF06855"/>
    </source>
</evidence>
<sequence length="72" mass="8615">MKRSFYHYIMTLRGPKISDAVTKFANDLAHDSLFPKQSTDYHEISDYLEMTTTYLDNMTIFDEAWELYLEHN</sequence>
<name>A0A430ABU5_9ENTE</name>
<evidence type="ECO:0000313" key="4">
    <source>
        <dbReference type="Proteomes" id="UP000287101"/>
    </source>
</evidence>
<keyword evidence="4" id="KW-1185">Reference proteome</keyword>
<feature type="domain" description="YozE SAM-like" evidence="2">
    <location>
        <begin position="4"/>
        <end position="70"/>
    </location>
</feature>
<dbReference type="HAMAP" id="MF_01538">
    <property type="entry name" value="UPF0346"/>
    <property type="match status" value="1"/>
</dbReference>
<dbReference type="EMBL" id="NGJY01000001">
    <property type="protein sequence ID" value="RSU04707.1"/>
    <property type="molecule type" value="Genomic_DNA"/>
</dbReference>
<comment type="caution">
    <text evidence="3">The sequence shown here is derived from an EMBL/GenBank/DDBJ whole genome shotgun (WGS) entry which is preliminary data.</text>
</comment>
<protein>
    <recommendedName>
        <fullName evidence="1">UPF0346 protein CBF31_01430</fullName>
    </recommendedName>
</protein>
<dbReference type="Proteomes" id="UP000287101">
    <property type="component" value="Unassembled WGS sequence"/>
</dbReference>
<comment type="similarity">
    <text evidence="1">Belongs to the UPF0346 family.</text>
</comment>
<dbReference type="RefSeq" id="WP_126830232.1">
    <property type="nucleotide sequence ID" value="NZ_CBCRYB010000002.1"/>
</dbReference>
<dbReference type="InterPro" id="IPR036806">
    <property type="entry name" value="YozE_SAM-like_sf"/>
</dbReference>
<dbReference type="OrthoDB" id="2242851at2"/>
<organism evidence="3 4">
    <name type="scientific">Vagococcus fessus</name>
    <dbReference type="NCBI Taxonomy" id="120370"/>
    <lineage>
        <taxon>Bacteria</taxon>
        <taxon>Bacillati</taxon>
        <taxon>Bacillota</taxon>
        <taxon>Bacilli</taxon>
        <taxon>Lactobacillales</taxon>
        <taxon>Enterococcaceae</taxon>
        <taxon>Vagococcus</taxon>
    </lineage>
</organism>
<dbReference type="AlphaFoldDB" id="A0A430ABU5"/>
<dbReference type="NCBIfam" id="NF010193">
    <property type="entry name" value="PRK13672.1"/>
    <property type="match status" value="1"/>
</dbReference>
<reference evidence="3 4" key="1">
    <citation type="submission" date="2017-05" db="EMBL/GenBank/DDBJ databases">
        <title>Vagococcus spp. assemblies.</title>
        <authorList>
            <person name="Gulvik C.A."/>
        </authorList>
    </citation>
    <scope>NUCLEOTIDE SEQUENCE [LARGE SCALE GENOMIC DNA]</scope>
    <source>
        <strain evidence="3 4">CCUG 41755</strain>
    </source>
</reference>
<dbReference type="InterPro" id="IPR023089">
    <property type="entry name" value="YozE_SAM-like"/>
</dbReference>
<accession>A0A430ABU5</accession>
<dbReference type="Pfam" id="PF06855">
    <property type="entry name" value="YozE_SAM_like"/>
    <property type="match status" value="1"/>
</dbReference>
<dbReference type="PIRSF" id="PIRSF037262">
    <property type="entry name" value="UCP037262"/>
    <property type="match status" value="1"/>
</dbReference>
<proteinExistence type="inferred from homology"/>
<dbReference type="SUPFAM" id="SSF140652">
    <property type="entry name" value="YozE-like"/>
    <property type="match status" value="1"/>
</dbReference>
<evidence type="ECO:0000313" key="3">
    <source>
        <dbReference type="EMBL" id="RSU04707.1"/>
    </source>
</evidence>
<dbReference type="InterPro" id="IPR010673">
    <property type="entry name" value="UPF0346"/>
</dbReference>
<evidence type="ECO:0000256" key="1">
    <source>
        <dbReference type="HAMAP-Rule" id="MF_01538"/>
    </source>
</evidence>
<gene>
    <name evidence="3" type="ORF">CBF31_01430</name>
</gene>